<comment type="caution">
    <text evidence="2">The sequence shown here is derived from an EMBL/GenBank/DDBJ whole genome shotgun (WGS) entry which is preliminary data.</text>
</comment>
<dbReference type="RefSeq" id="WP_323255578.1">
    <property type="nucleotide sequence ID" value="NZ_JAYGIM010000001.1"/>
</dbReference>
<evidence type="ECO:0000313" key="3">
    <source>
        <dbReference type="Proteomes" id="UP001302222"/>
    </source>
</evidence>
<dbReference type="Pfam" id="PF01048">
    <property type="entry name" value="PNP_UDP_1"/>
    <property type="match status" value="1"/>
</dbReference>
<organism evidence="2 3">
    <name type="scientific">Arcicella lustrica</name>
    <dbReference type="NCBI Taxonomy" id="2984196"/>
    <lineage>
        <taxon>Bacteria</taxon>
        <taxon>Pseudomonadati</taxon>
        <taxon>Bacteroidota</taxon>
        <taxon>Cytophagia</taxon>
        <taxon>Cytophagales</taxon>
        <taxon>Flectobacillaceae</taxon>
        <taxon>Arcicella</taxon>
    </lineage>
</organism>
<gene>
    <name evidence="2" type="ORF">VB798_02405</name>
</gene>
<name>A0ABU5SDQ3_9BACT</name>
<feature type="domain" description="Nucleoside phosphorylase" evidence="1">
    <location>
        <begin position="22"/>
        <end position="247"/>
    </location>
</feature>
<dbReference type="EMBL" id="JAYGIM010000001">
    <property type="protein sequence ID" value="MEA5425407.1"/>
    <property type="molecule type" value="Genomic_DNA"/>
</dbReference>
<reference evidence="2 3" key="1">
    <citation type="submission" date="2023-12" db="EMBL/GenBank/DDBJ databases">
        <title>Novel species of the genus Arcicella isolated from rivers.</title>
        <authorList>
            <person name="Lu H."/>
        </authorList>
    </citation>
    <scope>NUCLEOTIDE SEQUENCE [LARGE SCALE GENOMIC DNA]</scope>
    <source>
        <strain evidence="2 3">DC25W</strain>
    </source>
</reference>
<dbReference type="PANTHER" id="PTHR46832">
    <property type="entry name" value="5'-METHYLTHIOADENOSINE/S-ADENOSYLHOMOCYSTEINE NUCLEOSIDASE"/>
    <property type="match status" value="1"/>
</dbReference>
<dbReference type="Proteomes" id="UP001302222">
    <property type="component" value="Unassembled WGS sequence"/>
</dbReference>
<accession>A0ABU5SDQ3</accession>
<dbReference type="SUPFAM" id="SSF53167">
    <property type="entry name" value="Purine and uridine phosphorylases"/>
    <property type="match status" value="1"/>
</dbReference>
<evidence type="ECO:0000259" key="1">
    <source>
        <dbReference type="Pfam" id="PF01048"/>
    </source>
</evidence>
<protein>
    <submittedName>
        <fullName evidence="2">5'-methylthioadenosine/S-adenosylhomocysteine nucleosidase</fullName>
    </submittedName>
</protein>
<sequence>MATYKYLDDSFVNAYQSKFNLLIVTATEIEKTVLHEHIKPLPGFTDILQIQTHKYTYYVGVFGVFFTVHVSCNEMGSIGKNASIITTLDAITTWSPKIVLMVGIAFGANKSKQKIGDILVAERIQPYDPQRIGKNDILFRGKEGATSSLLLDRFKSVSGWSYEQKGRIPKIIPGLILSGEKLIDDTLFKNQLMKEYPEAKGGEMEGAGIYTACDQRKVDWILVKGICDFADGNKGKNKHKNQKMAIDSAVTLCELVFSKPSGFKDLGLVVQEDILETDFSEEKGTLPQWILKKDKSLAKEIRNED</sequence>
<dbReference type="Gene3D" id="3.40.50.1580">
    <property type="entry name" value="Nucleoside phosphorylase domain"/>
    <property type="match status" value="1"/>
</dbReference>
<keyword evidence="3" id="KW-1185">Reference proteome</keyword>
<dbReference type="PANTHER" id="PTHR46832:SF1">
    <property type="entry name" value="5'-METHYLTHIOADENOSINE_S-ADENOSYLHOMOCYSTEINE NUCLEOSIDASE"/>
    <property type="match status" value="1"/>
</dbReference>
<proteinExistence type="predicted"/>
<dbReference type="InterPro" id="IPR000845">
    <property type="entry name" value="Nucleoside_phosphorylase_d"/>
</dbReference>
<evidence type="ECO:0000313" key="2">
    <source>
        <dbReference type="EMBL" id="MEA5425407.1"/>
    </source>
</evidence>
<dbReference type="CDD" id="cd09008">
    <property type="entry name" value="MTAN"/>
    <property type="match status" value="1"/>
</dbReference>
<dbReference type="InterPro" id="IPR035994">
    <property type="entry name" value="Nucleoside_phosphorylase_sf"/>
</dbReference>